<dbReference type="InterPro" id="IPR029044">
    <property type="entry name" value="Nucleotide-diphossugar_trans"/>
</dbReference>
<dbReference type="GO" id="GO:0016020">
    <property type="term" value="C:membrane"/>
    <property type="evidence" value="ECO:0007669"/>
    <property type="project" value="InterPro"/>
</dbReference>
<dbReference type="InterPro" id="IPR002685">
    <property type="entry name" value="Glyco_trans_15"/>
</dbReference>
<evidence type="ECO:0000313" key="4">
    <source>
        <dbReference type="EMBL" id="KAJ7754471.1"/>
    </source>
</evidence>
<proteinExistence type="inferred from homology"/>
<dbReference type="GO" id="GO:0005794">
    <property type="term" value="C:Golgi apparatus"/>
    <property type="evidence" value="ECO:0007669"/>
    <property type="project" value="TreeGrafter"/>
</dbReference>
<dbReference type="AlphaFoldDB" id="A0AAD7J1X2"/>
<dbReference type="GO" id="GO:0000032">
    <property type="term" value="P:cell wall mannoprotein biosynthetic process"/>
    <property type="evidence" value="ECO:0007669"/>
    <property type="project" value="TreeGrafter"/>
</dbReference>
<accession>A0AAD7J1X2</accession>
<sequence length="355" mass="40884">MSSLGFTPSAPHNAPPSSLLSSHDVHPPSNVHPPSELEVQSPAVPATPYTAAVVYVLTTVAKRHPKDSIYRSLALVQKNVPWRYEWPILLFHAGTYDTDAGQTAFRDKLRSTAADQNLTARDTDALLERIDFIHVSHTVPPGIPTDPKVYKPVWIDMWPGYHHMCAFFSYKIFRHPRVKDLTFYFRLDDDSFIQEPVCFDPIEYLHATGKSFAYRAEGEDWQGVTAGMWPFTSNYAQRHPDVEDRLRGNRWPWAPKRNWPDYGKGMGFPGFGGNFEVVRIGRFQTPEVKEFFRELESDQTRFYYSRWSDAPVRRLTVSMFLNMTTDVHYMCEVEYMHKKAKYPGCGCTPLPPRLE</sequence>
<keyword evidence="5" id="KW-1185">Reference proteome</keyword>
<comment type="caution">
    <text evidence="4">The sequence shown here is derived from an EMBL/GenBank/DDBJ whole genome shotgun (WGS) entry which is preliminary data.</text>
</comment>
<feature type="region of interest" description="Disordered" evidence="3">
    <location>
        <begin position="1"/>
        <end position="41"/>
    </location>
</feature>
<gene>
    <name evidence="4" type="ORF">B0H16DRAFT_1418145</name>
</gene>
<evidence type="ECO:0000313" key="5">
    <source>
        <dbReference type="Proteomes" id="UP001215598"/>
    </source>
</evidence>
<dbReference type="GO" id="GO:0006487">
    <property type="term" value="P:protein N-linked glycosylation"/>
    <property type="evidence" value="ECO:0007669"/>
    <property type="project" value="TreeGrafter"/>
</dbReference>
<dbReference type="GO" id="GO:0000026">
    <property type="term" value="F:alpha-1,2-mannosyltransferase activity"/>
    <property type="evidence" value="ECO:0007669"/>
    <property type="project" value="TreeGrafter"/>
</dbReference>
<name>A0AAD7J1X2_9AGAR</name>
<protein>
    <submittedName>
        <fullName evidence="4">Glycolipid 2-alpha-mannosyltransferase-domain-containing protein</fullName>
    </submittedName>
</protein>
<dbReference type="Pfam" id="PF01793">
    <property type="entry name" value="Glyco_transf_15"/>
    <property type="match status" value="1"/>
</dbReference>
<comment type="similarity">
    <text evidence="1">Belongs to the glycosyltransferase 15 family.</text>
</comment>
<dbReference type="EMBL" id="JARKIB010000052">
    <property type="protein sequence ID" value="KAJ7754471.1"/>
    <property type="molecule type" value="Genomic_DNA"/>
</dbReference>
<dbReference type="Proteomes" id="UP001215598">
    <property type="component" value="Unassembled WGS sequence"/>
</dbReference>
<dbReference type="PANTHER" id="PTHR31121:SF6">
    <property type="entry name" value="ALPHA-1,2 MANNOSYLTRANSFERASE KTR1"/>
    <property type="match status" value="1"/>
</dbReference>
<evidence type="ECO:0000256" key="1">
    <source>
        <dbReference type="ARBA" id="ARBA00007677"/>
    </source>
</evidence>
<reference evidence="4" key="1">
    <citation type="submission" date="2023-03" db="EMBL/GenBank/DDBJ databases">
        <title>Massive genome expansion in bonnet fungi (Mycena s.s.) driven by repeated elements and novel gene families across ecological guilds.</title>
        <authorList>
            <consortium name="Lawrence Berkeley National Laboratory"/>
            <person name="Harder C.B."/>
            <person name="Miyauchi S."/>
            <person name="Viragh M."/>
            <person name="Kuo A."/>
            <person name="Thoen E."/>
            <person name="Andreopoulos B."/>
            <person name="Lu D."/>
            <person name="Skrede I."/>
            <person name="Drula E."/>
            <person name="Henrissat B."/>
            <person name="Morin E."/>
            <person name="Kohler A."/>
            <person name="Barry K."/>
            <person name="LaButti K."/>
            <person name="Morin E."/>
            <person name="Salamov A."/>
            <person name="Lipzen A."/>
            <person name="Mereny Z."/>
            <person name="Hegedus B."/>
            <person name="Baldrian P."/>
            <person name="Stursova M."/>
            <person name="Weitz H."/>
            <person name="Taylor A."/>
            <person name="Grigoriev I.V."/>
            <person name="Nagy L.G."/>
            <person name="Martin F."/>
            <person name="Kauserud H."/>
        </authorList>
    </citation>
    <scope>NUCLEOTIDE SEQUENCE</scope>
    <source>
        <strain evidence="4">CBHHK182m</strain>
    </source>
</reference>
<dbReference type="PANTHER" id="PTHR31121">
    <property type="entry name" value="ALPHA-1,2 MANNOSYLTRANSFERASE KTR1"/>
    <property type="match status" value="1"/>
</dbReference>
<evidence type="ECO:0000256" key="2">
    <source>
        <dbReference type="ARBA" id="ARBA00022679"/>
    </source>
</evidence>
<organism evidence="4 5">
    <name type="scientific">Mycena metata</name>
    <dbReference type="NCBI Taxonomy" id="1033252"/>
    <lineage>
        <taxon>Eukaryota</taxon>
        <taxon>Fungi</taxon>
        <taxon>Dikarya</taxon>
        <taxon>Basidiomycota</taxon>
        <taxon>Agaricomycotina</taxon>
        <taxon>Agaricomycetes</taxon>
        <taxon>Agaricomycetidae</taxon>
        <taxon>Agaricales</taxon>
        <taxon>Marasmiineae</taxon>
        <taxon>Mycenaceae</taxon>
        <taxon>Mycena</taxon>
    </lineage>
</organism>
<dbReference type="Gene3D" id="3.90.550.10">
    <property type="entry name" value="Spore Coat Polysaccharide Biosynthesis Protein SpsA, Chain A"/>
    <property type="match status" value="1"/>
</dbReference>
<evidence type="ECO:0000256" key="3">
    <source>
        <dbReference type="SAM" id="MobiDB-lite"/>
    </source>
</evidence>
<keyword evidence="2" id="KW-0808">Transferase</keyword>
<dbReference type="SUPFAM" id="SSF53448">
    <property type="entry name" value="Nucleotide-diphospho-sugar transferases"/>
    <property type="match status" value="1"/>
</dbReference>